<keyword evidence="3" id="KW-0813">Transport</keyword>
<evidence type="ECO:0000256" key="4">
    <source>
        <dbReference type="ARBA" id="ARBA00022753"/>
    </source>
</evidence>
<dbReference type="GO" id="GO:0005768">
    <property type="term" value="C:endosome"/>
    <property type="evidence" value="ECO:0007669"/>
    <property type="project" value="UniProtKB-SubCell"/>
</dbReference>
<feature type="region of interest" description="Disordered" evidence="6">
    <location>
        <begin position="974"/>
        <end position="1026"/>
    </location>
</feature>
<evidence type="ECO:0000256" key="5">
    <source>
        <dbReference type="ARBA" id="ARBA00022927"/>
    </source>
</evidence>
<keyword evidence="7" id="KW-1133">Transmembrane helix</keyword>
<comment type="similarity">
    <text evidence="2">Belongs to the VPS35L family.</text>
</comment>
<reference evidence="8" key="1">
    <citation type="submission" date="2022-05" db="EMBL/GenBank/DDBJ databases">
        <title>The Musa troglodytarum L. genome provides insights into the mechanism of non-climacteric behaviour and enrichment of carotenoids.</title>
        <authorList>
            <person name="Wang J."/>
        </authorList>
    </citation>
    <scope>NUCLEOTIDE SEQUENCE</scope>
    <source>
        <tissue evidence="8">Leaf</tissue>
    </source>
</reference>
<dbReference type="InterPro" id="IPR029705">
    <property type="entry name" value="VPS35L"/>
</dbReference>
<dbReference type="InterPro" id="IPR005378">
    <property type="entry name" value="Vps35"/>
</dbReference>
<dbReference type="OrthoDB" id="1734063at2759"/>
<dbReference type="GO" id="GO:0042147">
    <property type="term" value="P:retrograde transport, endosome to Golgi"/>
    <property type="evidence" value="ECO:0007669"/>
    <property type="project" value="InterPro"/>
</dbReference>
<evidence type="ECO:0000256" key="6">
    <source>
        <dbReference type="SAM" id="MobiDB-lite"/>
    </source>
</evidence>
<comment type="subcellular location">
    <subcellularLocation>
        <location evidence="1">Endosome</location>
    </subcellularLocation>
</comment>
<dbReference type="Proteomes" id="UP001055439">
    <property type="component" value="Chromosome 9"/>
</dbReference>
<dbReference type="AlphaFoldDB" id="A0A9E7I094"/>
<feature type="transmembrane region" description="Helical" evidence="7">
    <location>
        <begin position="919"/>
        <end position="939"/>
    </location>
</feature>
<evidence type="ECO:0000313" key="8">
    <source>
        <dbReference type="EMBL" id="URE43379.1"/>
    </source>
</evidence>
<keyword evidence="5" id="KW-0653">Protein transport</keyword>
<evidence type="ECO:0000256" key="1">
    <source>
        <dbReference type="ARBA" id="ARBA00004177"/>
    </source>
</evidence>
<keyword evidence="4" id="KW-0967">Endosome</keyword>
<evidence type="ECO:0000256" key="7">
    <source>
        <dbReference type="SAM" id="Phobius"/>
    </source>
</evidence>
<dbReference type="Pfam" id="PF03635">
    <property type="entry name" value="Vps35"/>
    <property type="match status" value="1"/>
</dbReference>
<keyword evidence="7" id="KW-0812">Transmembrane</keyword>
<evidence type="ECO:0000256" key="2">
    <source>
        <dbReference type="ARBA" id="ARBA00010704"/>
    </source>
</evidence>
<name>A0A9E7I094_9LILI</name>
<dbReference type="EMBL" id="CP097511">
    <property type="protein sequence ID" value="URE43379.1"/>
    <property type="molecule type" value="Genomic_DNA"/>
</dbReference>
<feature type="compositionally biased region" description="Basic residues" evidence="6">
    <location>
        <begin position="974"/>
        <end position="990"/>
    </location>
</feature>
<dbReference type="PANTHER" id="PTHR13673:SF0">
    <property type="entry name" value="VPS35 ENDOSOMAL PROTEIN-SORTING FACTOR-LIKE"/>
    <property type="match status" value="1"/>
</dbReference>
<keyword evidence="7" id="KW-0472">Membrane</keyword>
<dbReference type="GO" id="GO:0015031">
    <property type="term" value="P:protein transport"/>
    <property type="evidence" value="ECO:0007669"/>
    <property type="project" value="UniProtKB-KW"/>
</dbReference>
<dbReference type="PANTHER" id="PTHR13673">
    <property type="entry name" value="ESOPHAGEAL CANCER ASSOCIATED PROTEIN"/>
    <property type="match status" value="1"/>
</dbReference>
<organism evidence="8 9">
    <name type="scientific">Musa troglodytarum</name>
    <name type="common">fe'i banana</name>
    <dbReference type="NCBI Taxonomy" id="320322"/>
    <lineage>
        <taxon>Eukaryota</taxon>
        <taxon>Viridiplantae</taxon>
        <taxon>Streptophyta</taxon>
        <taxon>Embryophyta</taxon>
        <taxon>Tracheophyta</taxon>
        <taxon>Spermatophyta</taxon>
        <taxon>Magnoliopsida</taxon>
        <taxon>Liliopsida</taxon>
        <taxon>Zingiberales</taxon>
        <taxon>Musaceae</taxon>
        <taxon>Musa</taxon>
    </lineage>
</organism>
<keyword evidence="9" id="KW-1185">Reference proteome</keyword>
<evidence type="ECO:0000313" key="9">
    <source>
        <dbReference type="Proteomes" id="UP001055439"/>
    </source>
</evidence>
<dbReference type="GO" id="GO:0005829">
    <property type="term" value="C:cytosol"/>
    <property type="evidence" value="ECO:0007669"/>
    <property type="project" value="GOC"/>
</dbReference>
<proteinExistence type="inferred from homology"/>
<accession>A0A9E7I094</accession>
<dbReference type="GO" id="GO:0032456">
    <property type="term" value="P:endocytic recycling"/>
    <property type="evidence" value="ECO:0007669"/>
    <property type="project" value="InterPro"/>
</dbReference>
<evidence type="ECO:0000256" key="3">
    <source>
        <dbReference type="ARBA" id="ARBA00022448"/>
    </source>
</evidence>
<feature type="compositionally biased region" description="Basic and acidic residues" evidence="6">
    <location>
        <begin position="1006"/>
        <end position="1016"/>
    </location>
</feature>
<protein>
    <submittedName>
        <fullName evidence="8">UPF0505 protein</fullName>
    </submittedName>
</protein>
<dbReference type="GO" id="GO:0030906">
    <property type="term" value="C:retromer, cargo-selective complex"/>
    <property type="evidence" value="ECO:0007669"/>
    <property type="project" value="InterPro"/>
</dbReference>
<gene>
    <name evidence="8" type="ORF">MUK42_14700</name>
</gene>
<sequence>MEFRARDYEAEEIACAVPRQPAPDHPLALLASPSSQVLPDFEVCFDDPLRGSATDASDSILDQEDRCSQLRSKLSGEADNLLEKEWIFLKSSLMQKFSCSNTITISPTTNAIMRNNKGYRMLADIHMEDLDDPESTVKEEKKVITRQEYVSRLQELKAEINQAWIAEDRIRALKLLTDTSVCQFYPTLFTLVVDVLDMLGNLVWERIKKRAEYADDRAPVCSLPENFTSDDICSEAKETCYNWFCKIGSIHELVPRIYLELAILRCWRFLEDSFVSIVERLVMMMRGLADPLTSAYCHLYLAHCARSLYLGDDGYLIMSLGDISILLRRVLLDKETVGHHSCKNKYFLISLLKPAIDWIVKCIFTEGYQNASNILVEFGVGSDLSVSTRKFSCVSVVLHYLLKHLPADVISNNAVEIIDFIEQNKDMSVDSHLDYRLLGHKLYESQQSLSSVCVVMRRIMQVLGQYDNLNEYLIIADAYLDIILLYSMENYLAIILDGILKRAHANQVDQIEIENLQSILGKIIDHFDRLEDVLAMEHFAAILDFLSGSSRNTVYMNILHKATRDSHIGDPTRIQFLFEVSQVLHESIDTSNMDDESKHKADLISRFVGMVNFGAEWERHLSFLGESRAAFGSIDELKYVLIHSSNNLAIKSIRDKKKFLGFLKSCLAFSEVTIPSISDSIQRMNLYLETAEIALFGGLISHSEGLVTSAISCLECLNMTTGNHEEGSMSLIRNLIATLQCHSLASSKIKVQVFCAIISLSAGLSQKKFLYHAKNNEVISDDQLYFGDLSFDEELSSITSLVLQILDDVIKQEMHLVTRGRLALDACNCLLVSFETSHELSLKCSSLIDIAKSCLHPKEKYLRSTVSLMDRLSSNLGDQVAAVSHPPHPKTQTLVIHVFFLSPPPLLSSSSSMALRRSVLAGLLWLTILLLLLHGWSHVKSRRRLGLRRGPSTVPRKLLSSRFDLTAFDRTAHYRHRHHHRHRPHRRHRDRQTAHSSAEQPSGDEIDPRYGVEKRIVPMGPNPLHH</sequence>